<organism evidence="1 2">
    <name type="scientific">Sphingobacterium corticibacterium</name>
    <dbReference type="NCBI Taxonomy" id="2484746"/>
    <lineage>
        <taxon>Bacteria</taxon>
        <taxon>Pseudomonadati</taxon>
        <taxon>Bacteroidota</taxon>
        <taxon>Sphingobacteriia</taxon>
        <taxon>Sphingobacteriales</taxon>
        <taxon>Sphingobacteriaceae</taxon>
        <taxon>Sphingobacterium</taxon>
    </lineage>
</organism>
<dbReference type="AlphaFoldDB" id="A0A4Q6XXL8"/>
<dbReference type="Gene3D" id="1.10.1660.10">
    <property type="match status" value="1"/>
</dbReference>
<keyword evidence="2" id="KW-1185">Reference proteome</keyword>
<name>A0A4Q6XXL8_9SPHI</name>
<gene>
    <name evidence="1" type="ORF">EWE74_02555</name>
</gene>
<sequence length="263" mass="30738">MNSSILQNKFSVSYIAKLLKVNTSTVKTWAQTFSEYLSGDANPVKGNQRYFNLDDVRVLAYIYYYWEDQPDLEHIKIGLNSNSHYDELIDDLILKLSPFAFDYHDEIDESWKHGVLFGGLSEFTDVFYLANSYKLAGDRLIDIALKNEESRNLFCPAIYNYRHATELYLKAIFGSSKQTHNLKTLFETFKKSFKEKYDQDCPDWFTNIVLTFDTFDPYGTAFRYGDDTNSSEVFIDFIQMKTLMGWMAESFQNIRRHQGLPDV</sequence>
<evidence type="ECO:0000313" key="2">
    <source>
        <dbReference type="Proteomes" id="UP000292855"/>
    </source>
</evidence>
<reference evidence="1 2" key="1">
    <citation type="submission" date="2019-02" db="EMBL/GenBank/DDBJ databases">
        <authorList>
            <person name="Li Y."/>
        </authorList>
    </citation>
    <scope>NUCLEOTIDE SEQUENCE [LARGE SCALE GENOMIC DNA]</scope>
    <source>
        <strain evidence="1 2">30C10-4-7</strain>
    </source>
</reference>
<protein>
    <submittedName>
        <fullName evidence="1">MerR family transcriptional regulator</fullName>
    </submittedName>
</protein>
<dbReference type="OrthoDB" id="7833188at2"/>
<proteinExistence type="predicted"/>
<dbReference type="InterPro" id="IPR009061">
    <property type="entry name" value="DNA-bd_dom_put_sf"/>
</dbReference>
<dbReference type="Gene3D" id="1.20.120.330">
    <property type="entry name" value="Nucleotidyltransferases domain 2"/>
    <property type="match status" value="1"/>
</dbReference>
<dbReference type="SUPFAM" id="SSF46955">
    <property type="entry name" value="Putative DNA-binding domain"/>
    <property type="match status" value="1"/>
</dbReference>
<dbReference type="RefSeq" id="WP_130139968.1">
    <property type="nucleotide sequence ID" value="NZ_SGIT01000001.1"/>
</dbReference>
<comment type="caution">
    <text evidence="1">The sequence shown here is derived from an EMBL/GenBank/DDBJ whole genome shotgun (WGS) entry which is preliminary data.</text>
</comment>
<dbReference type="EMBL" id="SGIT01000001">
    <property type="protein sequence ID" value="RZF61739.1"/>
    <property type="molecule type" value="Genomic_DNA"/>
</dbReference>
<dbReference type="Proteomes" id="UP000292855">
    <property type="component" value="Unassembled WGS sequence"/>
</dbReference>
<evidence type="ECO:0000313" key="1">
    <source>
        <dbReference type="EMBL" id="RZF61739.1"/>
    </source>
</evidence>
<accession>A0A4Q6XXL8</accession>